<accession>A0A7X4HE31</accession>
<dbReference type="PROSITE" id="PS50851">
    <property type="entry name" value="CHEW"/>
    <property type="match status" value="1"/>
</dbReference>
<gene>
    <name evidence="3" type="ORF">GTP77_19655</name>
</gene>
<dbReference type="AlphaFoldDB" id="A0A7X4HE31"/>
<dbReference type="GO" id="GO:0007165">
    <property type="term" value="P:signal transduction"/>
    <property type="evidence" value="ECO:0007669"/>
    <property type="project" value="InterPro"/>
</dbReference>
<dbReference type="GO" id="GO:0006935">
    <property type="term" value="P:chemotaxis"/>
    <property type="evidence" value="ECO:0007669"/>
    <property type="project" value="InterPro"/>
</dbReference>
<dbReference type="Pfam" id="PF01584">
    <property type="entry name" value="CheW"/>
    <property type="match status" value="1"/>
</dbReference>
<feature type="region of interest" description="Disordered" evidence="1">
    <location>
        <begin position="1"/>
        <end position="23"/>
    </location>
</feature>
<sequence length="189" mass="20589">MSGAETGLPTTPAPEPSGAERRSRLRRYQAQLLERMHDAQSGNSAAGRELGVLFGASRCLLDLTQIGEIVPWQAPSAVPLARDWYLGLANIRGQLTGVIDFARYLDYAATPPAADSRIITFAPGLGFNCALLGARVLGLRKLDDMTPAPLADDAPSWCVQQFLDQEGQLWSRLDLALLVREERFLQVGL</sequence>
<dbReference type="Gene3D" id="2.40.50.180">
    <property type="entry name" value="CheA-289, Domain 4"/>
    <property type="match status" value="1"/>
</dbReference>
<organism evidence="3 4">
    <name type="scientific">Pseudoduganella aquatica</name>
    <dbReference type="NCBI Taxonomy" id="2660641"/>
    <lineage>
        <taxon>Bacteria</taxon>
        <taxon>Pseudomonadati</taxon>
        <taxon>Pseudomonadota</taxon>
        <taxon>Betaproteobacteria</taxon>
        <taxon>Burkholderiales</taxon>
        <taxon>Oxalobacteraceae</taxon>
        <taxon>Telluria group</taxon>
        <taxon>Pseudoduganella</taxon>
    </lineage>
</organism>
<keyword evidence="4" id="KW-1185">Reference proteome</keyword>
<dbReference type="InterPro" id="IPR002545">
    <property type="entry name" value="CheW-lke_dom"/>
</dbReference>
<evidence type="ECO:0000256" key="1">
    <source>
        <dbReference type="SAM" id="MobiDB-lite"/>
    </source>
</evidence>
<dbReference type="SUPFAM" id="SSF50341">
    <property type="entry name" value="CheW-like"/>
    <property type="match status" value="1"/>
</dbReference>
<proteinExistence type="predicted"/>
<dbReference type="Proteomes" id="UP000450676">
    <property type="component" value="Unassembled WGS sequence"/>
</dbReference>
<dbReference type="Gene3D" id="2.30.30.40">
    <property type="entry name" value="SH3 Domains"/>
    <property type="match status" value="1"/>
</dbReference>
<name>A0A7X4HE31_9BURK</name>
<comment type="caution">
    <text evidence="3">The sequence shown here is derived from an EMBL/GenBank/DDBJ whole genome shotgun (WGS) entry which is preliminary data.</text>
</comment>
<evidence type="ECO:0000313" key="3">
    <source>
        <dbReference type="EMBL" id="MYN09543.1"/>
    </source>
</evidence>
<evidence type="ECO:0000259" key="2">
    <source>
        <dbReference type="PROSITE" id="PS50851"/>
    </source>
</evidence>
<dbReference type="RefSeq" id="WP_161073839.1">
    <property type="nucleotide sequence ID" value="NZ_CP086370.1"/>
</dbReference>
<dbReference type="EMBL" id="WWCU01000024">
    <property type="protein sequence ID" value="MYN09543.1"/>
    <property type="molecule type" value="Genomic_DNA"/>
</dbReference>
<dbReference type="SMART" id="SM00260">
    <property type="entry name" value="CheW"/>
    <property type="match status" value="1"/>
</dbReference>
<evidence type="ECO:0000313" key="4">
    <source>
        <dbReference type="Proteomes" id="UP000450676"/>
    </source>
</evidence>
<dbReference type="InterPro" id="IPR036061">
    <property type="entry name" value="CheW-like_dom_sf"/>
</dbReference>
<protein>
    <submittedName>
        <fullName evidence="3">Chemotaxis protein CheW</fullName>
    </submittedName>
</protein>
<reference evidence="3 4" key="1">
    <citation type="submission" date="2019-12" db="EMBL/GenBank/DDBJ databases">
        <title>Novel species isolated from a subtropical stream in China.</title>
        <authorList>
            <person name="Lu H."/>
        </authorList>
    </citation>
    <scope>NUCLEOTIDE SEQUENCE [LARGE SCALE GENOMIC DNA]</scope>
    <source>
        <strain evidence="3 4">FT127W</strain>
    </source>
</reference>
<feature type="domain" description="CheW-like" evidence="2">
    <location>
        <begin position="46"/>
        <end position="184"/>
    </location>
</feature>